<keyword evidence="4" id="KW-1185">Reference proteome</keyword>
<evidence type="ECO:0000313" key="3">
    <source>
        <dbReference type="EMBL" id="MBB4904811.1"/>
    </source>
</evidence>
<comment type="caution">
    <text evidence="3">The sequence shown here is derived from an EMBL/GenBank/DDBJ whole genome shotgun (WGS) entry which is preliminary data.</text>
</comment>
<feature type="region of interest" description="Disordered" evidence="1">
    <location>
        <begin position="19"/>
        <end position="65"/>
    </location>
</feature>
<gene>
    <name evidence="3" type="ORF">FHR82_001021</name>
</gene>
<dbReference type="RefSeq" id="WP_184809011.1">
    <property type="nucleotide sequence ID" value="NZ_JACHJQ010000001.1"/>
</dbReference>
<reference evidence="3 4" key="1">
    <citation type="submission" date="2020-08" db="EMBL/GenBank/DDBJ databases">
        <title>Genomic Encyclopedia of Type Strains, Phase III (KMG-III): the genomes of soil and plant-associated and newly described type strains.</title>
        <authorList>
            <person name="Whitman W."/>
        </authorList>
    </citation>
    <scope>NUCLEOTIDE SEQUENCE [LARGE SCALE GENOMIC DNA]</scope>
    <source>
        <strain evidence="3 4">CECT 8960</strain>
    </source>
</reference>
<keyword evidence="2" id="KW-0812">Transmembrane</keyword>
<proteinExistence type="predicted"/>
<sequence length="153" mass="16458">MSDRPDDVDAAFAEIVADLEREGVGRSMPDLNEPRGEPDPPTAPTPTPARSAEPPQAWRGHEADWDWSWGTEEEHYVPPEPPPLPKLRPLTIVALALIVIGVVLLIIPSLIGLDARIATPLALLSVTCGGGMLLLRARQSPKNPGDRDDGAQI</sequence>
<evidence type="ECO:0000256" key="2">
    <source>
        <dbReference type="SAM" id="Phobius"/>
    </source>
</evidence>
<feature type="transmembrane region" description="Helical" evidence="2">
    <location>
        <begin position="90"/>
        <end position="111"/>
    </location>
</feature>
<dbReference type="Proteomes" id="UP000520767">
    <property type="component" value="Unassembled WGS sequence"/>
</dbReference>
<dbReference type="AlphaFoldDB" id="A0A7W7Q0Y5"/>
<evidence type="ECO:0000313" key="4">
    <source>
        <dbReference type="Proteomes" id="UP000520767"/>
    </source>
</evidence>
<evidence type="ECO:0000256" key="1">
    <source>
        <dbReference type="SAM" id="MobiDB-lite"/>
    </source>
</evidence>
<evidence type="ECO:0008006" key="5">
    <source>
        <dbReference type="Google" id="ProtNLM"/>
    </source>
</evidence>
<dbReference type="EMBL" id="JACHJQ010000001">
    <property type="protein sequence ID" value="MBB4904811.1"/>
    <property type="molecule type" value="Genomic_DNA"/>
</dbReference>
<name>A0A7W7Q0Y5_9PSEU</name>
<keyword evidence="2" id="KW-0472">Membrane</keyword>
<keyword evidence="2" id="KW-1133">Transmembrane helix</keyword>
<protein>
    <recommendedName>
        <fullName evidence="5">DUF308 domain-containing protein</fullName>
    </recommendedName>
</protein>
<organism evidence="3 4">
    <name type="scientific">Actinophytocola algeriensis</name>
    <dbReference type="NCBI Taxonomy" id="1768010"/>
    <lineage>
        <taxon>Bacteria</taxon>
        <taxon>Bacillati</taxon>
        <taxon>Actinomycetota</taxon>
        <taxon>Actinomycetes</taxon>
        <taxon>Pseudonocardiales</taxon>
        <taxon>Pseudonocardiaceae</taxon>
    </lineage>
</organism>
<accession>A0A7W7Q0Y5</accession>